<proteinExistence type="predicted"/>
<evidence type="ECO:0000313" key="2">
    <source>
        <dbReference type="Proteomes" id="UP000214566"/>
    </source>
</evidence>
<dbReference type="EMBL" id="FLMQ01000055">
    <property type="protein sequence ID" value="SBP87511.1"/>
    <property type="molecule type" value="Genomic_DNA"/>
</dbReference>
<accession>A0A238D2N1</accession>
<keyword evidence="2" id="KW-1185">Reference proteome</keyword>
<reference evidence="1 2" key="1">
    <citation type="submission" date="2016-06" db="EMBL/GenBank/DDBJ databases">
        <authorList>
            <person name="Kjaerup R.B."/>
            <person name="Dalgaard T.S."/>
            <person name="Juul-Madsen H.R."/>
        </authorList>
    </citation>
    <scope>NUCLEOTIDE SEQUENCE [LARGE SCALE GENOMIC DNA]</scope>
    <source>
        <strain evidence="1 2">DSM 16361</strain>
    </source>
</reference>
<sequence length="22" mass="2602">MTGSIITFQKFFMLPDKTINLR</sequence>
<dbReference type="AlphaFoldDB" id="A0A238D2N1"/>
<organism evidence="1 2">
    <name type="scientific">Thiomonas delicata</name>
    <name type="common">Thiomonas cuprina</name>
    <dbReference type="NCBI Taxonomy" id="364030"/>
    <lineage>
        <taxon>Bacteria</taxon>
        <taxon>Pseudomonadati</taxon>
        <taxon>Pseudomonadota</taxon>
        <taxon>Betaproteobacteria</taxon>
        <taxon>Burkholderiales</taxon>
        <taxon>Thiomonas</taxon>
    </lineage>
</organism>
<protein>
    <submittedName>
        <fullName evidence="1">Uncharacterized protein</fullName>
    </submittedName>
</protein>
<name>A0A238D2N1_THIDL</name>
<evidence type="ECO:0000313" key="1">
    <source>
        <dbReference type="EMBL" id="SBP87511.1"/>
    </source>
</evidence>
<gene>
    <name evidence="1" type="ORF">THIARS_60224</name>
</gene>
<dbReference type="Proteomes" id="UP000214566">
    <property type="component" value="Unassembled WGS sequence"/>
</dbReference>